<dbReference type="GO" id="GO:0004252">
    <property type="term" value="F:serine-type endopeptidase activity"/>
    <property type="evidence" value="ECO:0007669"/>
    <property type="project" value="UniProtKB-EC"/>
</dbReference>
<dbReference type="InterPro" id="IPR009003">
    <property type="entry name" value="Peptidase_S1_PA"/>
</dbReference>
<dbReference type="PROSITE" id="PS50240">
    <property type="entry name" value="TRYPSIN_DOM"/>
    <property type="match status" value="1"/>
</dbReference>
<keyword evidence="1" id="KW-1015">Disulfide bond</keyword>
<dbReference type="PROSITE" id="PS00134">
    <property type="entry name" value="TRYPSIN_HIS"/>
    <property type="match status" value="1"/>
</dbReference>
<dbReference type="PANTHER" id="PTHR24250">
    <property type="entry name" value="CHYMOTRYPSIN-RELATED"/>
    <property type="match status" value="1"/>
</dbReference>
<reference evidence="4 5" key="1">
    <citation type="submission" date="2017-03" db="EMBL/GenBank/DDBJ databases">
        <authorList>
            <person name="Afonso C.L."/>
            <person name="Miller P.J."/>
            <person name="Scott M.A."/>
            <person name="Spackman E."/>
            <person name="Goraichik I."/>
            <person name="Dimitrov K.M."/>
            <person name="Suarez D.L."/>
            <person name="Swayne D.E."/>
        </authorList>
    </citation>
    <scope>NUCLEOTIDE SEQUENCE [LARGE SCALE GENOMIC DNA]</scope>
    <source>
        <strain evidence="4">Genome sequencing of Nitrospira japonica strain NJ11</strain>
    </source>
</reference>
<keyword evidence="5" id="KW-1185">Reference proteome</keyword>
<dbReference type="InterPro" id="IPR001314">
    <property type="entry name" value="Peptidase_S1A"/>
</dbReference>
<dbReference type="Gene3D" id="2.40.10.10">
    <property type="entry name" value="Trypsin-like serine proteases"/>
    <property type="match status" value="1"/>
</dbReference>
<organism evidence="4 5">
    <name type="scientific">Nitrospira japonica</name>
    <dbReference type="NCBI Taxonomy" id="1325564"/>
    <lineage>
        <taxon>Bacteria</taxon>
        <taxon>Pseudomonadati</taxon>
        <taxon>Nitrospirota</taxon>
        <taxon>Nitrospiria</taxon>
        <taxon>Nitrospirales</taxon>
        <taxon>Nitrospiraceae</taxon>
        <taxon>Nitrospira</taxon>
    </lineage>
</organism>
<dbReference type="InterPro" id="IPR001254">
    <property type="entry name" value="Trypsin_dom"/>
</dbReference>
<evidence type="ECO:0000313" key="5">
    <source>
        <dbReference type="Proteomes" id="UP000192042"/>
    </source>
</evidence>
<name>A0A1W1I856_9BACT</name>
<dbReference type="GO" id="GO:0006508">
    <property type="term" value="P:proteolysis"/>
    <property type="evidence" value="ECO:0007669"/>
    <property type="project" value="InterPro"/>
</dbReference>
<evidence type="ECO:0000256" key="1">
    <source>
        <dbReference type="ARBA" id="ARBA00023157"/>
    </source>
</evidence>
<dbReference type="EMBL" id="LT828648">
    <property type="protein sequence ID" value="SLM49184.1"/>
    <property type="molecule type" value="Genomic_DNA"/>
</dbReference>
<feature type="region of interest" description="Disordered" evidence="2">
    <location>
        <begin position="130"/>
        <end position="160"/>
    </location>
</feature>
<accession>A0A1W1I856</accession>
<dbReference type="SUPFAM" id="SSF50494">
    <property type="entry name" value="Trypsin-like serine proteases"/>
    <property type="match status" value="1"/>
</dbReference>
<dbReference type="AlphaFoldDB" id="A0A1W1I856"/>
<dbReference type="KEGG" id="nja:NSJP_3017"/>
<evidence type="ECO:0000313" key="4">
    <source>
        <dbReference type="EMBL" id="SLM49184.1"/>
    </source>
</evidence>
<sequence>MISIPRRNRSIESYLSAVIVITGLASGCVGQPSSSSPSAGDPNAVQERAVSRAQLDTGRVPSKTAQPTAPSAPTPIVLPPTGGKFEPDYRYPWVVSVQSRLTCKGVLLDPRWVLTAAHCVQISGATVTYTRTDPYTGQSRSETRQAGSGSGGIYSHEQYSSSSSDQLNDIALIRVTQPFSITPYLQTVGLPRDSRRQGVVGTVANFSHNLNTPAGQFAIFRAPIGPDSFAPKFYITAAAANASLCEGDSGSGFVTVEYGRATVRGIASQGTVSDCKTPTGEATFTDVYNFRGWILQKMGMNDAALTGNTRLRWSGSSARGTMVVACFNPSGGNVVGPLNVVGVEEGAVCEPGQTQTVMCVLDKNQTATKFGPPQLTGFTMRTTTANGSQVQSLPISGNTASFFGLLPPGTSREFTCQVSSGLVAATGAMTGTNMAVMSRGVEKDQVEEPEIVQPSPFDPTDGTTP</sequence>
<protein>
    <submittedName>
        <fullName evidence="4">Putative Chymotrypsin</fullName>
        <ecNumber evidence="4">3.4.21.1</ecNumber>
    </submittedName>
</protein>
<dbReference type="Pfam" id="PF00089">
    <property type="entry name" value="Trypsin"/>
    <property type="match status" value="1"/>
</dbReference>
<dbReference type="PRINTS" id="PR00722">
    <property type="entry name" value="CHYMOTRYPSIN"/>
</dbReference>
<dbReference type="EC" id="3.4.21.1" evidence="4"/>
<feature type="compositionally biased region" description="Polar residues" evidence="2">
    <location>
        <begin position="130"/>
        <end position="147"/>
    </location>
</feature>
<dbReference type="InterPro" id="IPR018114">
    <property type="entry name" value="TRYPSIN_HIS"/>
</dbReference>
<feature type="region of interest" description="Disordered" evidence="2">
    <location>
        <begin position="441"/>
        <end position="465"/>
    </location>
</feature>
<feature type="domain" description="Peptidase S1" evidence="3">
    <location>
        <begin position="80"/>
        <end position="299"/>
    </location>
</feature>
<dbReference type="InterPro" id="IPR043504">
    <property type="entry name" value="Peptidase_S1_PA_chymotrypsin"/>
</dbReference>
<proteinExistence type="predicted"/>
<dbReference type="STRING" id="1325564.NSJP_3017"/>
<dbReference type="PROSITE" id="PS51257">
    <property type="entry name" value="PROKAR_LIPOPROTEIN"/>
    <property type="match status" value="1"/>
</dbReference>
<keyword evidence="4" id="KW-0378">Hydrolase</keyword>
<evidence type="ECO:0000259" key="3">
    <source>
        <dbReference type="PROSITE" id="PS50240"/>
    </source>
</evidence>
<evidence type="ECO:0000256" key="2">
    <source>
        <dbReference type="SAM" id="MobiDB-lite"/>
    </source>
</evidence>
<feature type="region of interest" description="Disordered" evidence="2">
    <location>
        <begin position="53"/>
        <end position="80"/>
    </location>
</feature>
<dbReference type="SMART" id="SM00020">
    <property type="entry name" value="Tryp_SPc"/>
    <property type="match status" value="1"/>
</dbReference>
<dbReference type="Proteomes" id="UP000192042">
    <property type="component" value="Chromosome I"/>
</dbReference>
<dbReference type="RefSeq" id="WP_172834347.1">
    <property type="nucleotide sequence ID" value="NZ_LT828648.1"/>
</dbReference>
<gene>
    <name evidence="4" type="ORF">NSJP_3017</name>
</gene>